<dbReference type="InterPro" id="IPR016174">
    <property type="entry name" value="Di-haem_cyt_TM"/>
</dbReference>
<feature type="transmembrane region" description="Helical" evidence="6">
    <location>
        <begin position="19"/>
        <end position="38"/>
    </location>
</feature>
<evidence type="ECO:0000256" key="5">
    <source>
        <dbReference type="ARBA" id="ARBA00023136"/>
    </source>
</evidence>
<evidence type="ECO:0000256" key="1">
    <source>
        <dbReference type="ARBA" id="ARBA00004651"/>
    </source>
</evidence>
<evidence type="ECO:0000256" key="4">
    <source>
        <dbReference type="ARBA" id="ARBA00022989"/>
    </source>
</evidence>
<sequence>MTGTSEETAMPAGPRWDPLVRLTHWGIAAAVLLNGLVIEEGGAIHVWIGYAALAMLALRLVWGLAGTGPARFSAFPPSLSAARAHLSDMLSGRHRVHRSHNPLGALMVYALWAMLAVVTATGIAMAGSPLAPRPGDEAGYGRAAVVAGHDEAAEEHGGAESAAGEALEEVHEVAANLLLLLAAMHVGGVALESRLSGRNLVRPMLKGS</sequence>
<feature type="transmembrane region" description="Helical" evidence="6">
    <location>
        <begin position="44"/>
        <end position="62"/>
    </location>
</feature>
<keyword evidence="4 6" id="KW-1133">Transmembrane helix</keyword>
<protein>
    <recommendedName>
        <fullName evidence="7">Cytochrome b561 bacterial/Ni-hydrogenase domain-containing protein</fullName>
    </recommendedName>
</protein>
<dbReference type="Gene3D" id="1.20.950.20">
    <property type="entry name" value="Transmembrane di-heme cytochromes, Chain C"/>
    <property type="match status" value="1"/>
</dbReference>
<dbReference type="SUPFAM" id="SSF81342">
    <property type="entry name" value="Transmembrane di-heme cytochromes"/>
    <property type="match status" value="1"/>
</dbReference>
<evidence type="ECO:0000313" key="9">
    <source>
        <dbReference type="Proteomes" id="UP001239909"/>
    </source>
</evidence>
<dbReference type="PANTHER" id="PTHR30485:SF2">
    <property type="entry name" value="BLL0597 PROTEIN"/>
    <property type="match status" value="1"/>
</dbReference>
<gene>
    <name evidence="8" type="ORF">LNKW23_37440</name>
</gene>
<keyword evidence="5 6" id="KW-0472">Membrane</keyword>
<proteinExistence type="predicted"/>
<accession>A0ABQ6LMW5</accession>
<keyword evidence="2" id="KW-1003">Cell membrane</keyword>
<dbReference type="InterPro" id="IPR011577">
    <property type="entry name" value="Cyt_b561_bac/Ni-Hgenase"/>
</dbReference>
<dbReference type="EMBL" id="BSYI01000037">
    <property type="protein sequence ID" value="GMG84528.1"/>
    <property type="molecule type" value="Genomic_DNA"/>
</dbReference>
<comment type="subcellular location">
    <subcellularLocation>
        <location evidence="1">Cell membrane</location>
        <topology evidence="1">Multi-pass membrane protein</topology>
    </subcellularLocation>
</comment>
<evidence type="ECO:0000313" key="8">
    <source>
        <dbReference type="EMBL" id="GMG84528.1"/>
    </source>
</evidence>
<evidence type="ECO:0000259" key="7">
    <source>
        <dbReference type="Pfam" id="PF01292"/>
    </source>
</evidence>
<keyword evidence="3 6" id="KW-0812">Transmembrane</keyword>
<dbReference type="Pfam" id="PF01292">
    <property type="entry name" value="Ni_hydr_CYTB"/>
    <property type="match status" value="1"/>
</dbReference>
<comment type="caution">
    <text evidence="8">The sequence shown here is derived from an EMBL/GenBank/DDBJ whole genome shotgun (WGS) entry which is preliminary data.</text>
</comment>
<keyword evidence="9" id="KW-1185">Reference proteome</keyword>
<evidence type="ECO:0000256" key="6">
    <source>
        <dbReference type="SAM" id="Phobius"/>
    </source>
</evidence>
<organism evidence="8 9">
    <name type="scientific">Paralimibaculum aggregatum</name>
    <dbReference type="NCBI Taxonomy" id="3036245"/>
    <lineage>
        <taxon>Bacteria</taxon>
        <taxon>Pseudomonadati</taxon>
        <taxon>Pseudomonadota</taxon>
        <taxon>Alphaproteobacteria</taxon>
        <taxon>Rhodobacterales</taxon>
        <taxon>Paracoccaceae</taxon>
        <taxon>Paralimibaculum</taxon>
    </lineage>
</organism>
<name>A0ABQ6LMW5_9RHOB</name>
<feature type="transmembrane region" description="Helical" evidence="6">
    <location>
        <begin position="103"/>
        <end position="126"/>
    </location>
</feature>
<evidence type="ECO:0000256" key="2">
    <source>
        <dbReference type="ARBA" id="ARBA00022475"/>
    </source>
</evidence>
<evidence type="ECO:0000256" key="3">
    <source>
        <dbReference type="ARBA" id="ARBA00022692"/>
    </source>
</evidence>
<reference evidence="8 9" key="1">
    <citation type="submission" date="2023-04" db="EMBL/GenBank/DDBJ databases">
        <title>Marinoamorphus aggregata gen. nov., sp. Nov., isolate from tissue of brittle star Ophioplocus japonicus.</title>
        <authorList>
            <person name="Kawano K."/>
            <person name="Sawayama S."/>
            <person name="Nakagawa S."/>
        </authorList>
    </citation>
    <scope>NUCLEOTIDE SEQUENCE [LARGE SCALE GENOMIC DNA]</scope>
    <source>
        <strain evidence="8 9">NKW23</strain>
    </source>
</reference>
<dbReference type="InterPro" id="IPR051542">
    <property type="entry name" value="Hydrogenase_cytochrome"/>
</dbReference>
<feature type="domain" description="Cytochrome b561 bacterial/Ni-hydrogenase" evidence="7">
    <location>
        <begin position="15"/>
        <end position="207"/>
    </location>
</feature>
<dbReference type="Proteomes" id="UP001239909">
    <property type="component" value="Unassembled WGS sequence"/>
</dbReference>
<dbReference type="RefSeq" id="WP_285673571.1">
    <property type="nucleotide sequence ID" value="NZ_BSYI01000037.1"/>
</dbReference>
<dbReference type="PANTHER" id="PTHR30485">
    <property type="entry name" value="NI/FE-HYDROGENASE 1 B-TYPE CYTOCHROME SUBUNIT"/>
    <property type="match status" value="1"/>
</dbReference>